<gene>
    <name evidence="2" type="ORF">UFOVP760_77</name>
</gene>
<dbReference type="PANTHER" id="PTHR34203">
    <property type="entry name" value="METHYLTRANSFERASE, FKBM FAMILY PROTEIN"/>
    <property type="match status" value="1"/>
</dbReference>
<keyword evidence="2" id="KW-0489">Methyltransferase</keyword>
<dbReference type="InterPro" id="IPR029063">
    <property type="entry name" value="SAM-dependent_MTases_sf"/>
</dbReference>
<proteinExistence type="predicted"/>
<accession>A0A6J7X608</accession>
<reference evidence="2" key="1">
    <citation type="submission" date="2020-05" db="EMBL/GenBank/DDBJ databases">
        <authorList>
            <person name="Chiriac C."/>
            <person name="Salcher M."/>
            <person name="Ghai R."/>
            <person name="Kavagutti S V."/>
        </authorList>
    </citation>
    <scope>NUCLEOTIDE SEQUENCE</scope>
</reference>
<protein>
    <submittedName>
        <fullName evidence="2">FkbM_fam, methyltransferase, FkbM family</fullName>
    </submittedName>
</protein>
<keyword evidence="2" id="KW-0808">Transferase</keyword>
<evidence type="ECO:0000313" key="2">
    <source>
        <dbReference type="EMBL" id="CAB5226298.1"/>
    </source>
</evidence>
<organism evidence="2">
    <name type="scientific">uncultured Caudovirales phage</name>
    <dbReference type="NCBI Taxonomy" id="2100421"/>
    <lineage>
        <taxon>Viruses</taxon>
        <taxon>Duplodnaviria</taxon>
        <taxon>Heunggongvirae</taxon>
        <taxon>Uroviricota</taxon>
        <taxon>Caudoviricetes</taxon>
        <taxon>Peduoviridae</taxon>
        <taxon>Maltschvirus</taxon>
        <taxon>Maltschvirus maltsch</taxon>
    </lineage>
</organism>
<dbReference type="SUPFAM" id="SSF53335">
    <property type="entry name" value="S-adenosyl-L-methionine-dependent methyltransferases"/>
    <property type="match status" value="1"/>
</dbReference>
<dbReference type="NCBIfam" id="TIGR01444">
    <property type="entry name" value="fkbM_fam"/>
    <property type="match status" value="1"/>
</dbReference>
<evidence type="ECO:0000259" key="1">
    <source>
        <dbReference type="Pfam" id="PF05050"/>
    </source>
</evidence>
<dbReference type="InterPro" id="IPR006342">
    <property type="entry name" value="FkbM_mtfrase"/>
</dbReference>
<name>A0A6J7X608_9CAUD</name>
<dbReference type="PANTHER" id="PTHR34203:SF15">
    <property type="entry name" value="SLL1173 PROTEIN"/>
    <property type="match status" value="1"/>
</dbReference>
<dbReference type="GO" id="GO:0032259">
    <property type="term" value="P:methylation"/>
    <property type="evidence" value="ECO:0007669"/>
    <property type="project" value="UniProtKB-KW"/>
</dbReference>
<dbReference type="GO" id="GO:0008168">
    <property type="term" value="F:methyltransferase activity"/>
    <property type="evidence" value="ECO:0007669"/>
    <property type="project" value="UniProtKB-KW"/>
</dbReference>
<dbReference type="EMBL" id="LR798360">
    <property type="protein sequence ID" value="CAB5226298.1"/>
    <property type="molecule type" value="Genomic_DNA"/>
</dbReference>
<dbReference type="Pfam" id="PF05050">
    <property type="entry name" value="Methyltransf_21"/>
    <property type="match status" value="1"/>
</dbReference>
<feature type="domain" description="Methyltransferase FkbM" evidence="1">
    <location>
        <begin position="59"/>
        <end position="220"/>
    </location>
</feature>
<dbReference type="Gene3D" id="3.40.50.150">
    <property type="entry name" value="Vaccinia Virus protein VP39"/>
    <property type="match status" value="1"/>
</dbReference>
<sequence length="257" mass="29679">MKTLYTTQAIKNNRGRKYILFPRDNAVTSSLYNNELYEPWLYEFLRVNEITVEGTEIIDIGSNNGQIAIEFAHLVGDRGTVHAFEPQRVIFYQLCGNVFFNGQDNVLCNHMALGNYDGTTKVEKPDYFDKGFVNFGDVHVGKEFENYEIVQIKKLDSFKFSKVSVMKIDVQGFEIEVLNGAVNTINEHRPIIFIEIEEDQLYRYGQTEESVINVLKDLNYTVNRFHEGKPFQTISGKCLDFVAVPNDRYDNEKIILI</sequence>
<dbReference type="InterPro" id="IPR052514">
    <property type="entry name" value="SAM-dependent_MTase"/>
</dbReference>